<dbReference type="InterPro" id="IPR047863">
    <property type="entry name" value="Ribosomal_uS8_CS"/>
</dbReference>
<reference evidence="10 11" key="1">
    <citation type="submission" date="2014-02" db="EMBL/GenBank/DDBJ databases">
        <title>Genome sequence of Mycoplasma capricolum subsp. capricolum strain 14232.</title>
        <authorList>
            <person name="Sirand-Pugnet P."/>
            <person name="Breton M."/>
            <person name="Dordet-Frisoni E."/>
            <person name="Baranowski E."/>
            <person name="Barre A."/>
            <person name="Couture C."/>
            <person name="Dupuy V."/>
            <person name="Gaurivaud P."/>
            <person name="Jacob D."/>
            <person name="Lemaitre C."/>
            <person name="Manso-Silvan L."/>
            <person name="Nikolski M."/>
            <person name="Nouvel L.-X."/>
            <person name="Poumarat F."/>
            <person name="Tardy F."/>
            <person name="Thebault P."/>
            <person name="Theil S."/>
            <person name="Citti C."/>
            <person name="Thiaucourt F."/>
            <person name="Blanchard A."/>
        </authorList>
    </citation>
    <scope>NUCLEOTIDE SEQUENCE [LARGE SCALE GENOMIC DNA]</scope>
    <source>
        <strain evidence="10 11">14232</strain>
    </source>
</reference>
<protein>
    <recommendedName>
        <fullName evidence="6 8">Small ribosomal subunit protein uS8</fullName>
    </recommendedName>
</protein>
<dbReference type="GO" id="GO:0005840">
    <property type="term" value="C:ribosome"/>
    <property type="evidence" value="ECO:0007669"/>
    <property type="project" value="UniProtKB-KW"/>
</dbReference>
<keyword evidence="5 8" id="KW-0687">Ribonucleoprotein</keyword>
<evidence type="ECO:0000256" key="6">
    <source>
        <dbReference type="ARBA" id="ARBA00035258"/>
    </source>
</evidence>
<accession>A0A084EJP2</accession>
<dbReference type="GO" id="GO:0006412">
    <property type="term" value="P:translation"/>
    <property type="evidence" value="ECO:0007669"/>
    <property type="project" value="UniProtKB-UniRule"/>
</dbReference>
<dbReference type="PROSITE" id="PS00053">
    <property type="entry name" value="RIBOSOMAL_S8"/>
    <property type="match status" value="1"/>
</dbReference>
<evidence type="ECO:0000256" key="9">
    <source>
        <dbReference type="RuleBase" id="RU003660"/>
    </source>
</evidence>
<comment type="similarity">
    <text evidence="1 8 9">Belongs to the universal ribosomal protein uS8 family.</text>
</comment>
<dbReference type="InterPro" id="IPR035987">
    <property type="entry name" value="Ribosomal_uS8_sf"/>
</dbReference>
<dbReference type="GeneID" id="90598061"/>
<evidence type="ECO:0000256" key="2">
    <source>
        <dbReference type="ARBA" id="ARBA00022730"/>
    </source>
</evidence>
<keyword evidence="3 8" id="KW-0694">RNA-binding</keyword>
<comment type="caution">
    <text evidence="10">The sequence shown here is derived from an EMBL/GenBank/DDBJ whole genome shotgun (WGS) entry which is preliminary data.</text>
</comment>
<dbReference type="GO" id="GO:0003735">
    <property type="term" value="F:structural constituent of ribosome"/>
    <property type="evidence" value="ECO:0007669"/>
    <property type="project" value="InterPro"/>
</dbReference>
<evidence type="ECO:0000256" key="1">
    <source>
        <dbReference type="ARBA" id="ARBA00006471"/>
    </source>
</evidence>
<keyword evidence="4 8" id="KW-0689">Ribosomal protein</keyword>
<evidence type="ECO:0000313" key="10">
    <source>
        <dbReference type="EMBL" id="KEZ18184.1"/>
    </source>
</evidence>
<dbReference type="Proteomes" id="UP000028533">
    <property type="component" value="Unassembled WGS sequence"/>
</dbReference>
<dbReference type="SUPFAM" id="SSF56047">
    <property type="entry name" value="Ribosomal protein S8"/>
    <property type="match status" value="1"/>
</dbReference>
<sequence length="129" mass="14191">MTTDVIADMLTRIRNANQRYLKTVSVPSSKVKLEIARILKEEGFISDFTVEGDVKKTINIELKYQGKTRVIQGLKKISKPGLRVYAQANEIPQVLNGLGISIVSTSQGIMTGKKARLANAGGEVLAFIW</sequence>
<evidence type="ECO:0000256" key="7">
    <source>
        <dbReference type="ARBA" id="ARBA00046740"/>
    </source>
</evidence>
<gene>
    <name evidence="8 10" type="primary">rpsH</name>
    <name evidence="10" type="ORF">MCAPa_6370</name>
</gene>
<dbReference type="Gene3D" id="3.30.1490.10">
    <property type="match status" value="1"/>
</dbReference>
<name>A0A084EJP2_MYCCA</name>
<evidence type="ECO:0000313" key="11">
    <source>
        <dbReference type="Proteomes" id="UP000028533"/>
    </source>
</evidence>
<comment type="subunit">
    <text evidence="7 8">Part of the 30S ribosomal subunit. Contacts proteins S5 and S12.</text>
</comment>
<dbReference type="Gene3D" id="3.30.1370.30">
    <property type="match status" value="1"/>
</dbReference>
<dbReference type="SMR" id="A0A084EJP2"/>
<dbReference type="FunFam" id="3.30.1370.30:FF:000002">
    <property type="entry name" value="30S ribosomal protein S8"/>
    <property type="match status" value="1"/>
</dbReference>
<dbReference type="FunFam" id="3.30.1490.10:FF:000001">
    <property type="entry name" value="30S ribosomal protein S8"/>
    <property type="match status" value="1"/>
</dbReference>
<dbReference type="PANTHER" id="PTHR11758">
    <property type="entry name" value="40S RIBOSOMAL PROTEIN S15A"/>
    <property type="match status" value="1"/>
</dbReference>
<proteinExistence type="inferred from homology"/>
<evidence type="ECO:0000256" key="8">
    <source>
        <dbReference type="HAMAP-Rule" id="MF_01302"/>
    </source>
</evidence>
<evidence type="ECO:0000256" key="5">
    <source>
        <dbReference type="ARBA" id="ARBA00023274"/>
    </source>
</evidence>
<comment type="function">
    <text evidence="8">One of the primary rRNA binding proteins, it binds directly to 16S rRNA central domain where it helps coordinate assembly of the platform of the 30S subunit.</text>
</comment>
<dbReference type="EMBL" id="JFDO01000026">
    <property type="protein sequence ID" value="KEZ18184.1"/>
    <property type="molecule type" value="Genomic_DNA"/>
</dbReference>
<dbReference type="GO" id="GO:1990904">
    <property type="term" value="C:ribonucleoprotein complex"/>
    <property type="evidence" value="ECO:0007669"/>
    <property type="project" value="UniProtKB-KW"/>
</dbReference>
<dbReference type="NCBIfam" id="NF001109">
    <property type="entry name" value="PRK00136.1"/>
    <property type="match status" value="1"/>
</dbReference>
<dbReference type="GO" id="GO:0005737">
    <property type="term" value="C:cytoplasm"/>
    <property type="evidence" value="ECO:0007669"/>
    <property type="project" value="UniProtKB-ARBA"/>
</dbReference>
<keyword evidence="2 8" id="KW-0699">rRNA-binding</keyword>
<dbReference type="AlphaFoldDB" id="A0A084EJP2"/>
<dbReference type="Pfam" id="PF00410">
    <property type="entry name" value="Ribosomal_S8"/>
    <property type="match status" value="1"/>
</dbReference>
<dbReference type="InterPro" id="IPR000630">
    <property type="entry name" value="Ribosomal_uS8"/>
</dbReference>
<evidence type="ECO:0000256" key="4">
    <source>
        <dbReference type="ARBA" id="ARBA00022980"/>
    </source>
</evidence>
<evidence type="ECO:0000256" key="3">
    <source>
        <dbReference type="ARBA" id="ARBA00022884"/>
    </source>
</evidence>
<organism evidence="10 11">
    <name type="scientific">Mycoplasma capricolum subsp. capricolum 14232</name>
    <dbReference type="NCBI Taxonomy" id="1188238"/>
    <lineage>
        <taxon>Bacteria</taxon>
        <taxon>Bacillati</taxon>
        <taxon>Mycoplasmatota</taxon>
        <taxon>Mollicutes</taxon>
        <taxon>Mycoplasmataceae</taxon>
        <taxon>Mycoplasma</taxon>
    </lineage>
</organism>
<dbReference type="RefSeq" id="WP_008362508.1">
    <property type="nucleotide sequence ID" value="NZ_JFDO01000026.1"/>
</dbReference>
<dbReference type="HAMAP" id="MF_01302_B">
    <property type="entry name" value="Ribosomal_uS8_B"/>
    <property type="match status" value="1"/>
</dbReference>
<dbReference type="GO" id="GO:0019843">
    <property type="term" value="F:rRNA binding"/>
    <property type="evidence" value="ECO:0007669"/>
    <property type="project" value="UniProtKB-UniRule"/>
</dbReference>